<name>A0ACA9STX0_9GLOM</name>
<keyword evidence="2" id="KW-1185">Reference proteome</keyword>
<reference evidence="1" key="1">
    <citation type="submission" date="2021-06" db="EMBL/GenBank/DDBJ databases">
        <authorList>
            <person name="Kallberg Y."/>
            <person name="Tangrot J."/>
            <person name="Rosling A."/>
        </authorList>
    </citation>
    <scope>NUCLEOTIDE SEQUENCE</scope>
    <source>
        <strain evidence="1">MA461A</strain>
    </source>
</reference>
<feature type="non-terminal residue" evidence="1">
    <location>
        <position position="106"/>
    </location>
</feature>
<proteinExistence type="predicted"/>
<accession>A0ACA9STX0</accession>
<comment type="caution">
    <text evidence="1">The sequence shown here is derived from an EMBL/GenBank/DDBJ whole genome shotgun (WGS) entry which is preliminary data.</text>
</comment>
<feature type="non-terminal residue" evidence="1">
    <location>
        <position position="1"/>
    </location>
</feature>
<dbReference type="Proteomes" id="UP000789920">
    <property type="component" value="Unassembled WGS sequence"/>
</dbReference>
<evidence type="ECO:0000313" key="1">
    <source>
        <dbReference type="EMBL" id="CAG8845907.1"/>
    </source>
</evidence>
<dbReference type="EMBL" id="CAJVQC010148836">
    <property type="protein sequence ID" value="CAG8845907.1"/>
    <property type="molecule type" value="Genomic_DNA"/>
</dbReference>
<organism evidence="1 2">
    <name type="scientific">Racocetra persica</name>
    <dbReference type="NCBI Taxonomy" id="160502"/>
    <lineage>
        <taxon>Eukaryota</taxon>
        <taxon>Fungi</taxon>
        <taxon>Fungi incertae sedis</taxon>
        <taxon>Mucoromycota</taxon>
        <taxon>Glomeromycotina</taxon>
        <taxon>Glomeromycetes</taxon>
        <taxon>Diversisporales</taxon>
        <taxon>Gigasporaceae</taxon>
        <taxon>Racocetra</taxon>
    </lineage>
</organism>
<protein>
    <submittedName>
        <fullName evidence="1">7698_t:CDS:1</fullName>
    </submittedName>
</protein>
<evidence type="ECO:0000313" key="2">
    <source>
        <dbReference type="Proteomes" id="UP000789920"/>
    </source>
</evidence>
<gene>
    <name evidence="1" type="ORF">RPERSI_LOCUS33876</name>
</gene>
<sequence length="106" mass="11956">ISPLTCEKEKISSEYFFKQKTNQNQPPIIVIPPQQPAPLSKNYQPLPPQSPQAFPIVELPTSEKQEPPRLSDLKTSKAELLPPIGENMRTTSCEKSKRRTSNKGEK</sequence>